<comment type="function">
    <text evidence="3">Bifunctional enzyme that catalyzes both the deamination of dCTP to dUTP and the hydrolysis of dUTP to dUMP without releasing the toxic dUTP intermediate.</text>
</comment>
<dbReference type="Proteomes" id="UP000567099">
    <property type="component" value="Unassembled WGS sequence"/>
</dbReference>
<proteinExistence type="inferred from homology"/>
<dbReference type="Gene3D" id="2.70.40.10">
    <property type="match status" value="1"/>
</dbReference>
<dbReference type="KEGG" id="mmad:MMJJ_14130"/>
<feature type="binding site" evidence="3">
    <location>
        <position position="184"/>
    </location>
    <ligand>
        <name>dCTP</name>
        <dbReference type="ChEBI" id="CHEBI:61481"/>
    </ligand>
</feature>
<reference evidence="9" key="4">
    <citation type="submission" date="2020-07" db="EMBL/GenBank/DDBJ databases">
        <title>Severe corrosion of carbon steel in oil field produced water can be linked to methanogenic archaea containing a special type of NiFe hydrogenase.</title>
        <authorList>
            <person name="Lahme S."/>
            <person name="Mand J."/>
            <person name="Longwell J."/>
            <person name="Smith R."/>
            <person name="Enning D."/>
        </authorList>
    </citation>
    <scope>NUCLEOTIDE SEQUENCE</scope>
    <source>
        <strain evidence="9">MIC098Bin5</strain>
    </source>
</reference>
<evidence type="ECO:0000313" key="6">
    <source>
        <dbReference type="EMBL" id="MBA2859509.1"/>
    </source>
</evidence>
<dbReference type="NCBIfam" id="TIGR02274">
    <property type="entry name" value="dCTP_deam"/>
    <property type="match status" value="1"/>
</dbReference>
<evidence type="ECO:0000313" key="11">
    <source>
        <dbReference type="Proteomes" id="UP000522365"/>
    </source>
</evidence>
<comment type="catalytic activity">
    <reaction evidence="3">
        <text>dCTP + 2 H2O = dUMP + NH4(+) + diphosphate</text>
        <dbReference type="Rhea" id="RHEA:19205"/>
        <dbReference type="ChEBI" id="CHEBI:15377"/>
        <dbReference type="ChEBI" id="CHEBI:28938"/>
        <dbReference type="ChEBI" id="CHEBI:33019"/>
        <dbReference type="ChEBI" id="CHEBI:61481"/>
        <dbReference type="ChEBI" id="CHEBI:246422"/>
        <dbReference type="EC" id="3.5.4.30"/>
    </reaction>
</comment>
<dbReference type="GO" id="GO:0008829">
    <property type="term" value="F:dCTP deaminase activity"/>
    <property type="evidence" value="ECO:0007669"/>
    <property type="project" value="InterPro"/>
</dbReference>
<evidence type="ECO:0000313" key="4">
    <source>
        <dbReference type="EMBL" id="AVB76791.1"/>
    </source>
</evidence>
<evidence type="ECO:0000256" key="3">
    <source>
        <dbReference type="HAMAP-Rule" id="MF_00146"/>
    </source>
</evidence>
<evidence type="ECO:0000313" key="8">
    <source>
        <dbReference type="EMBL" id="MBB6496695.1"/>
    </source>
</evidence>
<keyword evidence="1 3" id="KW-0378">Hydrolase</keyword>
<keyword evidence="3" id="KW-0547">Nucleotide-binding</keyword>
<dbReference type="GO" id="GO:0006229">
    <property type="term" value="P:dUTP biosynthetic process"/>
    <property type="evidence" value="ECO:0007669"/>
    <property type="project" value="InterPro"/>
</dbReference>
<dbReference type="GO" id="GO:0033973">
    <property type="term" value="F:dCTP deaminase (dUMP-forming) activity"/>
    <property type="evidence" value="ECO:0007669"/>
    <property type="project" value="UniProtKB-UniRule"/>
</dbReference>
<evidence type="ECO:0000313" key="13">
    <source>
        <dbReference type="Proteomes" id="UP000568063"/>
    </source>
</evidence>
<dbReference type="CDD" id="cd07557">
    <property type="entry name" value="trimeric_dUTPase"/>
    <property type="match status" value="1"/>
</dbReference>
<reference evidence="4" key="2">
    <citation type="submission" date="2018-02" db="EMBL/GenBank/DDBJ databases">
        <title>Complete genome sequence of the Methanococcus maripaludis type strain JJ (DSM 2067), a model for selenoprotein synthesis in Archaea.</title>
        <authorList>
            <person name="Poehlein A."/>
            <person name="Heym D."/>
            <person name="Quitzke V."/>
            <person name="Fersch J."/>
            <person name="Daniel R."/>
            <person name="Rother M."/>
        </authorList>
    </citation>
    <scope>NUCLEOTIDE SEQUENCE [LARGE SCALE GENOMIC DNA]</scope>
    <source>
        <strain evidence="4">DSM 2067</strain>
    </source>
</reference>
<dbReference type="EMBL" id="JACCQJ010000001">
    <property type="protein sequence ID" value="MBG0769021.1"/>
    <property type="molecule type" value="Genomic_DNA"/>
</dbReference>
<dbReference type="HAMAP" id="MF_00146">
    <property type="entry name" value="dCTP_deaminase"/>
    <property type="match status" value="1"/>
</dbReference>
<feature type="binding site" evidence="3">
    <location>
        <begin position="143"/>
        <end position="145"/>
    </location>
    <ligand>
        <name>dCTP</name>
        <dbReference type="ChEBI" id="CHEBI:61481"/>
    </ligand>
</feature>
<dbReference type="EMBL" id="JACHED010000001">
    <property type="protein sequence ID" value="MBB6496695.1"/>
    <property type="molecule type" value="Genomic_DNA"/>
</dbReference>
<comment type="similarity">
    <text evidence="3">Belongs to the dCTP deaminase family.</text>
</comment>
<dbReference type="GeneID" id="37876020"/>
<evidence type="ECO:0000313" key="7">
    <source>
        <dbReference type="EMBL" id="MBA2863301.1"/>
    </source>
</evidence>
<feature type="binding site" evidence="3">
    <location>
        <position position="163"/>
    </location>
    <ligand>
        <name>dCTP</name>
        <dbReference type="ChEBI" id="CHEBI:61481"/>
    </ligand>
</feature>
<dbReference type="GO" id="GO:0000166">
    <property type="term" value="F:nucleotide binding"/>
    <property type="evidence" value="ECO:0007669"/>
    <property type="project" value="UniProtKB-KW"/>
</dbReference>
<evidence type="ECO:0000313" key="12">
    <source>
        <dbReference type="Proteomes" id="UP000567099"/>
    </source>
</evidence>
<feature type="binding site" evidence="3">
    <location>
        <position position="135"/>
    </location>
    <ligand>
        <name>dCTP</name>
        <dbReference type="ChEBI" id="CHEBI:61481"/>
    </ligand>
</feature>
<evidence type="ECO:0000256" key="2">
    <source>
        <dbReference type="ARBA" id="ARBA00023080"/>
    </source>
</evidence>
<dbReference type="Proteomes" id="UP000568063">
    <property type="component" value="Unassembled WGS sequence"/>
</dbReference>
<feature type="active site" description="Proton donor/acceptor" evidence="3">
    <location>
        <position position="145"/>
    </location>
</feature>
<evidence type="ECO:0000313" key="14">
    <source>
        <dbReference type="Proteomes" id="UP000590564"/>
    </source>
</evidence>
<dbReference type="EMBL" id="JACDUO010000001">
    <property type="protein sequence ID" value="MBA2863301.1"/>
    <property type="molecule type" value="Genomic_DNA"/>
</dbReference>
<dbReference type="GO" id="GO:0006226">
    <property type="term" value="P:dUMP biosynthetic process"/>
    <property type="evidence" value="ECO:0007669"/>
    <property type="project" value="UniProtKB-UniRule"/>
</dbReference>
<protein>
    <recommendedName>
        <fullName evidence="3">dCTP deaminase, dUMP-forming</fullName>
        <ecNumber evidence="3">3.5.4.30</ecNumber>
    </recommendedName>
    <alternativeName>
        <fullName evidence="3">Bifunctional dCTP deaminase:dUTPase</fullName>
    </alternativeName>
    <alternativeName>
        <fullName evidence="3">DCD-DUT</fullName>
    </alternativeName>
</protein>
<dbReference type="EMBL" id="CP026606">
    <property type="protein sequence ID" value="AVB76791.1"/>
    <property type="molecule type" value="Genomic_DNA"/>
</dbReference>
<comment type="subunit">
    <text evidence="3">Homotrimer.</text>
</comment>
<evidence type="ECO:0000313" key="9">
    <source>
        <dbReference type="EMBL" id="MBG0769021.1"/>
    </source>
</evidence>
<dbReference type="UniPathway" id="UPA00610">
    <property type="reaction ID" value="UER00667"/>
</dbReference>
<feature type="binding site" evidence="3">
    <location>
        <position position="177"/>
    </location>
    <ligand>
        <name>dCTP</name>
        <dbReference type="ChEBI" id="CHEBI:61481"/>
    </ligand>
</feature>
<dbReference type="Proteomes" id="UP000239462">
    <property type="component" value="Chromosome"/>
</dbReference>
<dbReference type="Proteomes" id="UP000522365">
    <property type="component" value="Unassembled WGS sequence"/>
</dbReference>
<dbReference type="InterPro" id="IPR033704">
    <property type="entry name" value="dUTPase_trimeric"/>
</dbReference>
<dbReference type="Proteomes" id="UP000714405">
    <property type="component" value="Unassembled WGS sequence"/>
</dbReference>
<name>A0A2L1CBP5_METMI</name>
<evidence type="ECO:0000313" key="10">
    <source>
        <dbReference type="Proteomes" id="UP000239462"/>
    </source>
</evidence>
<evidence type="ECO:0000313" key="5">
    <source>
        <dbReference type="EMBL" id="MBA2852368.1"/>
    </source>
</evidence>
<feature type="binding site" evidence="3">
    <location>
        <begin position="117"/>
        <end position="122"/>
    </location>
    <ligand>
        <name>dCTP</name>
        <dbReference type="ChEBI" id="CHEBI:61481"/>
    </ligand>
</feature>
<evidence type="ECO:0000256" key="1">
    <source>
        <dbReference type="ARBA" id="ARBA00022801"/>
    </source>
</evidence>
<dbReference type="InterPro" id="IPR036157">
    <property type="entry name" value="dUTPase-like_sf"/>
</dbReference>
<dbReference type="PANTHER" id="PTHR42680:SF3">
    <property type="entry name" value="DCTP DEAMINASE"/>
    <property type="match status" value="1"/>
</dbReference>
<organism evidence="4 10">
    <name type="scientific">Methanococcus maripaludis</name>
    <name type="common">Methanococcus deltae</name>
    <dbReference type="NCBI Taxonomy" id="39152"/>
    <lineage>
        <taxon>Archaea</taxon>
        <taxon>Methanobacteriati</taxon>
        <taxon>Methanobacteriota</taxon>
        <taxon>Methanomada group</taxon>
        <taxon>Methanococci</taxon>
        <taxon>Methanococcales</taxon>
        <taxon>Methanococcaceae</taxon>
        <taxon>Methanococcus</taxon>
    </lineage>
</organism>
<dbReference type="PANTHER" id="PTHR42680">
    <property type="entry name" value="DCTP DEAMINASE"/>
    <property type="match status" value="1"/>
</dbReference>
<reference evidence="11 12" key="3">
    <citation type="submission" date="2020-07" db="EMBL/GenBank/DDBJ databases">
        <title>Genomic Encyclopedia of Type Strains, Phase IV (KMG-V): Genome sequencing to study the core and pangenomes of soil and plant-associated prokaryotes.</title>
        <authorList>
            <person name="Whitman W."/>
        </authorList>
    </citation>
    <scope>NUCLEOTIDE SEQUENCE [LARGE SCALE GENOMIC DNA]</scope>
    <source>
        <strain evidence="7 12">C13</strain>
        <strain evidence="6 13">C9</strain>
        <strain evidence="8 14">D1</strain>
        <strain evidence="5 11">S1</strain>
    </source>
</reference>
<accession>A0A2L1CBP5</accession>
<dbReference type="SUPFAM" id="SSF51283">
    <property type="entry name" value="dUTPase-like"/>
    <property type="match status" value="1"/>
</dbReference>
<dbReference type="RefSeq" id="WP_104838230.1">
    <property type="nucleotide sequence ID" value="NZ_CP020120.1"/>
</dbReference>
<dbReference type="AlphaFoldDB" id="A0A2L1CBP5"/>
<dbReference type="EC" id="3.5.4.30" evidence="3"/>
<keyword evidence="2 3" id="KW-0546">Nucleotide metabolism</keyword>
<dbReference type="Pfam" id="PF22769">
    <property type="entry name" value="DCD"/>
    <property type="match status" value="1"/>
</dbReference>
<feature type="binding site" evidence="3">
    <location>
        <position position="188"/>
    </location>
    <ligand>
        <name>dCTP</name>
        <dbReference type="ChEBI" id="CHEBI:61481"/>
    </ligand>
</feature>
<dbReference type="EMBL" id="JACDUK010000001">
    <property type="protein sequence ID" value="MBA2852368.1"/>
    <property type="molecule type" value="Genomic_DNA"/>
</dbReference>
<sequence length="206" mass="23362">MILSDKDIFNYVTSKRVLIEPFNSKFVGPCSYDVTLGSEFIKYNEDVYDVKKTLNHSKFEIENSVMVCPLNHHLDETIIKNYKEKYSVDCVVSGGLLGTTNEYVELPNDVCAQYQGRSSFGRVFLQTHQTAGWIDSGFKGKITLEIVAYDKPVILYKNQRVGQLIFSKTLSPADIGYSDRKCSKYAGQTSVMASLIKKDFETNEEE</sequence>
<dbReference type="EMBL" id="JACDUM010000001">
    <property type="protein sequence ID" value="MBA2859509.1"/>
    <property type="molecule type" value="Genomic_DNA"/>
</dbReference>
<gene>
    <name evidence="3 4" type="primary">dcd</name>
    <name evidence="9" type="ORF">H0S71_03830</name>
    <name evidence="5" type="ORF">HNP89_000305</name>
    <name evidence="6" type="ORF">HNP91_000304</name>
    <name evidence="7" type="ORF">HNP94_000301</name>
    <name evidence="8" type="ORF">HNP96_000716</name>
    <name evidence="4" type="ORF">MMJJ_14130</name>
</gene>
<feature type="site" description="Important for bifunctional activity" evidence="3">
    <location>
        <begin position="132"/>
        <end position="133"/>
    </location>
</feature>
<comment type="pathway">
    <text evidence="3">Pyrimidine metabolism; dUMP biosynthesis; dUMP from dCTP: step 1/1.</text>
</comment>
<dbReference type="Proteomes" id="UP000590564">
    <property type="component" value="Unassembled WGS sequence"/>
</dbReference>
<dbReference type="InterPro" id="IPR011962">
    <property type="entry name" value="dCTP_deaminase"/>
</dbReference>
<reference evidence="10" key="1">
    <citation type="journal article" date="2018" name="Genome Announc.">
        <title>Complete Genome Sequence of the Methanococcus maripaludis Type Strain JJ (DSM 2067), a Model for Selenoprotein Synthesis in Archaea.</title>
        <authorList>
            <person name="Poehlein A."/>
            <person name="Heym D."/>
            <person name="Quitzke V."/>
            <person name="Fersch J."/>
            <person name="Daniel R."/>
            <person name="Rother M."/>
        </authorList>
    </citation>
    <scope>NUCLEOTIDE SEQUENCE [LARGE SCALE GENOMIC DNA]</scope>
    <source>
        <strain evidence="10">DSM 2067</strain>
    </source>
</reference>